<dbReference type="PANTHER" id="PTHR11699">
    <property type="entry name" value="ALDEHYDE DEHYDROGENASE-RELATED"/>
    <property type="match status" value="1"/>
</dbReference>
<dbReference type="Proteomes" id="UP000234882">
    <property type="component" value="Chromosome"/>
</dbReference>
<sequence>MTTTYANIIDGQRDQEGDGFDVMNPSTGAVAGRAIGANEAALDRAVAAARRAFPGWAATPWADRQAACNRIAGLIGDHAAELAELLTAEQGKPLNGVGARFEIGGCQAWTSYTASLTLEPEVLQDNDEGRVELHRVPIGVVGAITPWNWPVLIGIWHIVPAILAGNCVIIKPSENTPLSTLRLVEIMQEALPPGVVQALASEGEIGRLMTAHEDIDKISFTGSIPTGSKVMESAAKTIKQVTLELGGNDPGIVLPDVDPKAIAEGLFWGCFINNGQTCAALKRLYVHDDVHDEVVEALAGVARAMPMGDGMDEDNVIGPIQNRDQYNIVKEFVQDALDKGAKAVCGGVPSGNDLFFPTTILTGVEPGMKLHDLEQFGPAIGITRWRDEDAVVELANDDKCGLGASVWSADPDRARKLADRISAGTVWINKHGMIQPNAPFGGVRKSGIGVQFGVEGLRECTNIKTIIR</sequence>
<dbReference type="FunFam" id="3.40.309.10:FF:000009">
    <property type="entry name" value="Aldehyde dehydrogenase A"/>
    <property type="match status" value="1"/>
</dbReference>
<evidence type="ECO:0000313" key="6">
    <source>
        <dbReference type="EMBL" id="AUM75258.1"/>
    </source>
</evidence>
<feature type="domain" description="Aldehyde dehydrogenase" evidence="5">
    <location>
        <begin position="16"/>
        <end position="466"/>
    </location>
</feature>
<dbReference type="EMBL" id="CP025583">
    <property type="protein sequence ID" value="AUM75258.1"/>
    <property type="molecule type" value="Genomic_DNA"/>
</dbReference>
<name>A0A2K9MHZ9_9RHOB</name>
<dbReference type="InterPro" id="IPR016163">
    <property type="entry name" value="Ald_DH_C"/>
</dbReference>
<dbReference type="InterPro" id="IPR016162">
    <property type="entry name" value="Ald_DH_N"/>
</dbReference>
<dbReference type="AlphaFoldDB" id="A0A2K9MHZ9"/>
<dbReference type="Pfam" id="PF00171">
    <property type="entry name" value="Aldedh"/>
    <property type="match status" value="1"/>
</dbReference>
<dbReference type="PROSITE" id="PS00687">
    <property type="entry name" value="ALDEHYDE_DEHYDR_GLU"/>
    <property type="match status" value="1"/>
</dbReference>
<accession>A0A2K9MHZ9</accession>
<feature type="active site" evidence="3">
    <location>
        <position position="244"/>
    </location>
</feature>
<proteinExistence type="inferred from homology"/>
<organism evidence="6 7">
    <name type="scientific">Paracoccus jeotgali</name>
    <dbReference type="NCBI Taxonomy" id="2065379"/>
    <lineage>
        <taxon>Bacteria</taxon>
        <taxon>Pseudomonadati</taxon>
        <taxon>Pseudomonadota</taxon>
        <taxon>Alphaproteobacteria</taxon>
        <taxon>Rhodobacterales</taxon>
        <taxon>Paracoccaceae</taxon>
        <taxon>Paracoccus</taxon>
    </lineage>
</organism>
<evidence type="ECO:0000259" key="5">
    <source>
        <dbReference type="Pfam" id="PF00171"/>
    </source>
</evidence>
<dbReference type="InterPro" id="IPR015590">
    <property type="entry name" value="Aldehyde_DH_dom"/>
</dbReference>
<dbReference type="KEGG" id="paru:CYR75_13965"/>
<comment type="similarity">
    <text evidence="1 4">Belongs to the aldehyde dehydrogenase family.</text>
</comment>
<keyword evidence="2 4" id="KW-0560">Oxidoreductase</keyword>
<evidence type="ECO:0000256" key="3">
    <source>
        <dbReference type="PROSITE-ProRule" id="PRU10007"/>
    </source>
</evidence>
<protein>
    <submittedName>
        <fullName evidence="6">Aldehyde dehydrogenase</fullName>
    </submittedName>
</protein>
<dbReference type="InterPro" id="IPR029510">
    <property type="entry name" value="Ald_DH_CS_GLU"/>
</dbReference>
<evidence type="ECO:0000256" key="1">
    <source>
        <dbReference type="ARBA" id="ARBA00009986"/>
    </source>
</evidence>
<dbReference type="InterPro" id="IPR044086">
    <property type="entry name" value="LUC3-like"/>
</dbReference>
<reference evidence="7" key="1">
    <citation type="submission" date="2017-12" db="EMBL/GenBank/DDBJ databases">
        <title>Genomic analysis of Paracoccus sp. CBA4604.</title>
        <authorList>
            <person name="Roh S.W."/>
            <person name="Kim J.Y."/>
            <person name="Kim J.S."/>
        </authorList>
    </citation>
    <scope>NUCLEOTIDE SEQUENCE [LARGE SCALE GENOMIC DNA]</scope>
    <source>
        <strain evidence="7">CBA4604</strain>
    </source>
</reference>
<dbReference type="Gene3D" id="3.40.309.10">
    <property type="entry name" value="Aldehyde Dehydrogenase, Chain A, domain 2"/>
    <property type="match status" value="1"/>
</dbReference>
<evidence type="ECO:0000256" key="2">
    <source>
        <dbReference type="ARBA" id="ARBA00023002"/>
    </source>
</evidence>
<keyword evidence="7" id="KW-1185">Reference proteome</keyword>
<dbReference type="SUPFAM" id="SSF53720">
    <property type="entry name" value="ALDH-like"/>
    <property type="match status" value="1"/>
</dbReference>
<dbReference type="PROSITE" id="PS00070">
    <property type="entry name" value="ALDEHYDE_DEHYDR_CYS"/>
    <property type="match status" value="1"/>
</dbReference>
<evidence type="ECO:0000256" key="4">
    <source>
        <dbReference type="RuleBase" id="RU003345"/>
    </source>
</evidence>
<evidence type="ECO:0000313" key="7">
    <source>
        <dbReference type="Proteomes" id="UP000234882"/>
    </source>
</evidence>
<dbReference type="GO" id="GO:0016620">
    <property type="term" value="F:oxidoreductase activity, acting on the aldehyde or oxo group of donors, NAD or NADP as acceptor"/>
    <property type="evidence" value="ECO:0007669"/>
    <property type="project" value="InterPro"/>
</dbReference>
<dbReference type="FunFam" id="3.40.605.10:FF:000007">
    <property type="entry name" value="NAD/NADP-dependent betaine aldehyde dehydrogenase"/>
    <property type="match status" value="1"/>
</dbReference>
<dbReference type="Gene3D" id="3.40.605.10">
    <property type="entry name" value="Aldehyde Dehydrogenase, Chain A, domain 1"/>
    <property type="match status" value="1"/>
</dbReference>
<dbReference type="CDD" id="cd07106">
    <property type="entry name" value="ALDH_AldA-AAD23400"/>
    <property type="match status" value="1"/>
</dbReference>
<dbReference type="OrthoDB" id="9802947at2"/>
<dbReference type="RefSeq" id="WP_101500601.1">
    <property type="nucleotide sequence ID" value="NZ_CP025583.1"/>
</dbReference>
<gene>
    <name evidence="6" type="ORF">CYR75_13965</name>
</gene>
<dbReference type="InterPro" id="IPR016161">
    <property type="entry name" value="Ald_DH/histidinol_DH"/>
</dbReference>
<dbReference type="InterPro" id="IPR016160">
    <property type="entry name" value="Ald_DH_CS_CYS"/>
</dbReference>